<accession>A0A2N1PPT5</accession>
<proteinExistence type="predicted"/>
<dbReference type="InterPro" id="IPR045351">
    <property type="entry name" value="DUF6531"/>
</dbReference>
<evidence type="ECO:0000259" key="2">
    <source>
        <dbReference type="Pfam" id="PF20148"/>
    </source>
</evidence>
<evidence type="ECO:0000259" key="3">
    <source>
        <dbReference type="Pfam" id="PF25023"/>
    </source>
</evidence>
<feature type="domain" description="Teneurin-like YD-shell" evidence="3">
    <location>
        <begin position="367"/>
        <end position="553"/>
    </location>
</feature>
<organism evidence="4 5">
    <name type="scientific">Candidatus Wallbacteria bacterium HGW-Wallbacteria-1</name>
    <dbReference type="NCBI Taxonomy" id="2013854"/>
    <lineage>
        <taxon>Bacteria</taxon>
        <taxon>Candidatus Walliibacteriota</taxon>
    </lineage>
</organism>
<reference evidence="4 5" key="1">
    <citation type="journal article" date="2017" name="ISME J.">
        <title>Potential for microbial H2 and metal transformations associated with novel bacteria and archaea in deep terrestrial subsurface sediments.</title>
        <authorList>
            <person name="Hernsdorf A.W."/>
            <person name="Amano Y."/>
            <person name="Miyakawa K."/>
            <person name="Ise K."/>
            <person name="Suzuki Y."/>
            <person name="Anantharaman K."/>
            <person name="Probst A."/>
            <person name="Burstein D."/>
            <person name="Thomas B.C."/>
            <person name="Banfield J.F."/>
        </authorList>
    </citation>
    <scope>NUCLEOTIDE SEQUENCE [LARGE SCALE GENOMIC DNA]</scope>
    <source>
        <strain evidence="4">HGW-Wallbacteria-1</strain>
    </source>
</reference>
<dbReference type="Pfam" id="PF05593">
    <property type="entry name" value="RHS_repeat"/>
    <property type="match status" value="1"/>
</dbReference>
<evidence type="ECO:0000313" key="5">
    <source>
        <dbReference type="Proteomes" id="UP000233256"/>
    </source>
</evidence>
<protein>
    <submittedName>
        <fullName evidence="4">Uncharacterized protein</fullName>
    </submittedName>
</protein>
<dbReference type="PANTHER" id="PTHR32305:SF15">
    <property type="entry name" value="PROTEIN RHSA-RELATED"/>
    <property type="match status" value="1"/>
</dbReference>
<dbReference type="InterPro" id="IPR031325">
    <property type="entry name" value="RHS_repeat"/>
</dbReference>
<dbReference type="EMBL" id="PGXC01000006">
    <property type="protein sequence ID" value="PKK90344.1"/>
    <property type="molecule type" value="Genomic_DNA"/>
</dbReference>
<dbReference type="PANTHER" id="PTHR32305">
    <property type="match status" value="1"/>
</dbReference>
<name>A0A2N1PPT5_9BACT</name>
<evidence type="ECO:0000256" key="1">
    <source>
        <dbReference type="ARBA" id="ARBA00022737"/>
    </source>
</evidence>
<dbReference type="Proteomes" id="UP000233256">
    <property type="component" value="Unassembled WGS sequence"/>
</dbReference>
<dbReference type="InterPro" id="IPR056823">
    <property type="entry name" value="TEN-like_YD-shell"/>
</dbReference>
<dbReference type="Gene3D" id="2.180.10.10">
    <property type="entry name" value="RHS repeat-associated core"/>
    <property type="match status" value="4"/>
</dbReference>
<dbReference type="InterPro" id="IPR050708">
    <property type="entry name" value="T6SS_VgrG/RHS"/>
</dbReference>
<keyword evidence="1" id="KW-0677">Repeat</keyword>
<dbReference type="NCBIfam" id="TIGR03696">
    <property type="entry name" value="Rhs_assc_core"/>
    <property type="match status" value="1"/>
</dbReference>
<dbReference type="Pfam" id="PF20148">
    <property type="entry name" value="DUF6531"/>
    <property type="match status" value="1"/>
</dbReference>
<dbReference type="InterPro" id="IPR006530">
    <property type="entry name" value="YD"/>
</dbReference>
<comment type="caution">
    <text evidence="4">The sequence shown here is derived from an EMBL/GenBank/DDBJ whole genome shotgun (WGS) entry which is preliminary data.</text>
</comment>
<evidence type="ECO:0000313" key="4">
    <source>
        <dbReference type="EMBL" id="PKK90344.1"/>
    </source>
</evidence>
<dbReference type="InterPro" id="IPR022385">
    <property type="entry name" value="Rhs_assc_core"/>
</dbReference>
<feature type="domain" description="Teneurin-like YD-shell" evidence="3">
    <location>
        <begin position="805"/>
        <end position="1086"/>
    </location>
</feature>
<sequence>MSVIFNEHFSFRMILTLMLFMLIALFHVSGTGAFDREWDSGHNTSGYGGIPGYGPYSYPGQAAGGEPVILSNGDFVLEARDVFIPGRFPLEIHRVYHSQEKFMGPMGRSWHLSMNIQVQLFTDQVIHCAILRFGDGTRLRFSRNSDGSFQSPPGRYMKLILNGSVFVMTTRNGYTYTFLDSGKIGSIKDRYENSVNISYDSSGRLSTITDDSERTLTLSYNSSNLIQNVTDPSSGTISYEYDSFGNLISFLDFRGARTSYTYDNQSRLLSINEPGNFTSLVNTYDSMGRIATQIYRGRTFSYQYDTVNNTTAITDPLGMVSKYYFNETGNPWKVQVDTNGENLITQRVYENFLLRSETDPNGNVTLFGYDANGNISEVTNSSGTKTSFIHDPNSSEIVEIVNSSGFSTSFQRDSGGNILRTTDSLGNETINEFNEKGDQISAAAPGGGKFTFEHDANGYLSSISDSTGNSTVFKYDNIGNLTEIVDSLNNSTLFTYDGQRNVTSLTDPLGNKTSFTYDLRGNRLMTHDPMGNTILHTYDLKNNLTSITDQEGRNTTFIHDAAGNLTSTTLPGNRSRNWTLDSVGRTVSENFLGGTTSFSHSKVGALETMTEAGEILTTFTHDALNRLKKITYPDSSTEEFVMDASGNVTSLTDRNGSVTLHEYNKLNQLVRTLHPDGTSVITTYSKRNRITGISTESHFIRYTRNANDWITETDNDGFIVSRSHNSTGKLENLGFPDGSIVKYHHDAAGGLSSVTDGQNISIAEITRNAMGFPVSVFYANGLIENITRDRTGLITEIHIISVQGETREIASWIISRDSAGNINSISGPHGNSSYSCDEYGRISAVTSPEGITTSWAYDSRQNRVSMTDSSLHEYTANNLNQYTSIDGASVEYDPNGNLLQYPGTTLTWNLGKPASVTSDGVTVNLEYSPDGKLHRLSGFQTARNLQYDGASIIAETDDSGNLIARFIHGDTIDHVISMVRGESTYYYHYDCPGNVSMITDSLGNIVESYRYTPFGITTILDSQGAEIPESAVGNPFMFKGKLKIPHTELYYFRLRFYSPALGRFISADPCRYISSPNLYLFAFNNPLRYDDPMGTANGTDYAGFASTDAGLVATLLESRFGRQTLANKYILRMMQDSAGNPFRFPASYTQRMSGVSQQLSRTNNLARNTRLAKGAGGALNILGGIISAYGEYSSCGTLAQSGGVGFVNGLAGFNPYFAIGSAVSSGIDFIAEDIFDLQRPGVWEIMNNAGRFGGSLIDATHDGGRSMERWVSRMRSGKLGSVSQKLTQWSETAGEFWYDFFAGE</sequence>
<gene>
    <name evidence="4" type="ORF">CVV64_10290</name>
</gene>
<feature type="domain" description="Teneurin-like YD-shell" evidence="3">
    <location>
        <begin position="559"/>
        <end position="703"/>
    </location>
</feature>
<feature type="domain" description="DUF6531" evidence="2">
    <location>
        <begin position="65"/>
        <end position="141"/>
    </location>
</feature>
<dbReference type="NCBIfam" id="TIGR01643">
    <property type="entry name" value="YD_repeat_2x"/>
    <property type="match status" value="6"/>
</dbReference>
<dbReference type="Pfam" id="PF25023">
    <property type="entry name" value="TEN_YD-shell"/>
    <property type="match status" value="3"/>
</dbReference>